<reference evidence="2 3" key="1">
    <citation type="journal article" date="2002" name="Genome Res.">
        <title>The genome of Methanosarcina acetivorans reveals extensive metabolic and physiological diversity.</title>
        <authorList>
            <person name="Galagan J.E."/>
            <person name="Nusbaum C."/>
            <person name="Roy A."/>
            <person name="Endrizzi M.G."/>
            <person name="Macdonald P."/>
            <person name="FitzHugh W."/>
            <person name="Calvo S."/>
            <person name="Engels R."/>
            <person name="Smirnov S."/>
            <person name="Atnoor D."/>
            <person name="Brown A."/>
            <person name="Allen N."/>
            <person name="Naylor J."/>
            <person name="Stange-Thomann N."/>
            <person name="DeArellano K."/>
            <person name="Johnson R."/>
            <person name="Linton L."/>
            <person name="McEwan P."/>
            <person name="McKernan K."/>
            <person name="Talamas J."/>
            <person name="Tirrell A."/>
            <person name="Ye W."/>
            <person name="Zimmer A."/>
            <person name="Barber R.D."/>
            <person name="Cann I."/>
            <person name="Graham D.E."/>
            <person name="Grahame D.A."/>
            <person name="Guss A."/>
            <person name="Hedderich R."/>
            <person name="Ingram-Smith C."/>
            <person name="Kuettner C.H."/>
            <person name="Krzycki J.A."/>
            <person name="Leigh J.A."/>
            <person name="Li W."/>
            <person name="Liu J."/>
            <person name="Mukhopadhyay B."/>
            <person name="Reeve J.N."/>
            <person name="Smith K."/>
            <person name="Springer T.A."/>
            <person name="Umayam L.A."/>
            <person name="White O."/>
            <person name="White R.H."/>
            <person name="de Macario E.C."/>
            <person name="Ferry J.G."/>
            <person name="Jarrell K.F."/>
            <person name="Jing H."/>
            <person name="Macario A.J.L."/>
            <person name="Paulsen I."/>
            <person name="Pritchett M."/>
            <person name="Sowers K.R."/>
            <person name="Swanson R.V."/>
            <person name="Zinder S.H."/>
            <person name="Lander E."/>
            <person name="Metcalf W.W."/>
            <person name="Birren B."/>
        </authorList>
    </citation>
    <scope>NUCLEOTIDE SEQUENCE [LARGE SCALE GENOMIC DNA]</scope>
    <source>
        <strain evidence="3">ATCC 35395 / DSM 2834 / JCM 12185 / C2A</strain>
    </source>
</reference>
<keyword evidence="1" id="KW-0472">Membrane</keyword>
<keyword evidence="1" id="KW-1133">Transmembrane helix</keyword>
<organism evidence="2 3">
    <name type="scientific">Methanosarcina acetivorans (strain ATCC 35395 / DSM 2834 / JCM 12185 / C2A)</name>
    <dbReference type="NCBI Taxonomy" id="188937"/>
    <lineage>
        <taxon>Archaea</taxon>
        <taxon>Methanobacteriati</taxon>
        <taxon>Methanobacteriota</taxon>
        <taxon>Stenosarchaea group</taxon>
        <taxon>Methanomicrobia</taxon>
        <taxon>Methanosarcinales</taxon>
        <taxon>Methanosarcinaceae</taxon>
        <taxon>Methanosarcina</taxon>
    </lineage>
</organism>
<dbReference type="HOGENOM" id="CLU_2044396_0_0_2"/>
<keyword evidence="1" id="KW-0812">Transmembrane</keyword>
<dbReference type="EMBL" id="AE010299">
    <property type="protein sequence ID" value="AAM03721.1"/>
    <property type="molecule type" value="Genomic_DNA"/>
</dbReference>
<evidence type="ECO:0000256" key="1">
    <source>
        <dbReference type="SAM" id="Phobius"/>
    </source>
</evidence>
<dbReference type="EnsemblBacteria" id="AAM03721">
    <property type="protein sequence ID" value="AAM03721"/>
    <property type="gene ID" value="MA_0268"/>
</dbReference>
<keyword evidence="3" id="KW-1185">Reference proteome</keyword>
<dbReference type="KEGG" id="mac:MA_0268"/>
<evidence type="ECO:0000313" key="2">
    <source>
        <dbReference type="EMBL" id="AAM03721.1"/>
    </source>
</evidence>
<protein>
    <submittedName>
        <fullName evidence="2">Uncharacterized protein</fullName>
    </submittedName>
</protein>
<dbReference type="AlphaFoldDB" id="Q8TU07"/>
<accession>Q8TU07</accession>
<dbReference type="Proteomes" id="UP000002487">
    <property type="component" value="Chromosome"/>
</dbReference>
<gene>
    <name evidence="2" type="ordered locus">MA_0268</name>
</gene>
<feature type="transmembrane region" description="Helical" evidence="1">
    <location>
        <begin position="56"/>
        <end position="74"/>
    </location>
</feature>
<dbReference type="InParanoid" id="Q8TU07"/>
<sequence>MYTGPPTQSRHTNPFPGSPLLELNNVFHNLREQQRHANCEHTGDQQPDFQGYLCPIHILIYLIYIAYTVLHIYIKNCEPILPVLDTLPLPTSVNRWKVMPDMNRKITNGKAQIRKISVNF</sequence>
<name>Q8TU07_METAC</name>
<proteinExistence type="predicted"/>
<evidence type="ECO:0000313" key="3">
    <source>
        <dbReference type="Proteomes" id="UP000002487"/>
    </source>
</evidence>